<feature type="transmembrane region" description="Helical" evidence="1">
    <location>
        <begin position="31"/>
        <end position="52"/>
    </location>
</feature>
<dbReference type="EMBL" id="MN739094">
    <property type="protein sequence ID" value="QHS88126.1"/>
    <property type="molecule type" value="Genomic_DNA"/>
</dbReference>
<proteinExistence type="predicted"/>
<name>A0A6C0B7R2_9ZZZZ</name>
<dbReference type="AlphaFoldDB" id="A0A6C0B7R2"/>
<evidence type="ECO:0000313" key="2">
    <source>
        <dbReference type="EMBL" id="QHS88126.1"/>
    </source>
</evidence>
<keyword evidence="1" id="KW-0812">Transmembrane</keyword>
<evidence type="ECO:0000256" key="1">
    <source>
        <dbReference type="SAM" id="Phobius"/>
    </source>
</evidence>
<keyword evidence="1" id="KW-0472">Membrane</keyword>
<accession>A0A6C0B7R2</accession>
<sequence>MNVDKLLLYTLCSIIMIVIVTSIMSFTKVPAYAYTPYLYFCVLLFIFDLILVPQPDL</sequence>
<protein>
    <submittedName>
        <fullName evidence="2">Uncharacterized protein</fullName>
    </submittedName>
</protein>
<reference evidence="2" key="1">
    <citation type="journal article" date="2020" name="Nature">
        <title>Giant virus diversity and host interactions through global metagenomics.</title>
        <authorList>
            <person name="Schulz F."/>
            <person name="Roux S."/>
            <person name="Paez-Espino D."/>
            <person name="Jungbluth S."/>
            <person name="Walsh D.A."/>
            <person name="Denef V.J."/>
            <person name="McMahon K.D."/>
            <person name="Konstantinidis K.T."/>
            <person name="Eloe-Fadrosh E.A."/>
            <person name="Kyrpides N.C."/>
            <person name="Woyke T."/>
        </authorList>
    </citation>
    <scope>NUCLEOTIDE SEQUENCE</scope>
    <source>
        <strain evidence="2">GVMAG-M-3300010158-55</strain>
    </source>
</reference>
<keyword evidence="1" id="KW-1133">Transmembrane helix</keyword>
<feature type="transmembrane region" description="Helical" evidence="1">
    <location>
        <begin position="6"/>
        <end position="24"/>
    </location>
</feature>
<organism evidence="2">
    <name type="scientific">viral metagenome</name>
    <dbReference type="NCBI Taxonomy" id="1070528"/>
    <lineage>
        <taxon>unclassified sequences</taxon>
        <taxon>metagenomes</taxon>
        <taxon>organismal metagenomes</taxon>
    </lineage>
</organism>